<evidence type="ECO:0000313" key="7">
    <source>
        <dbReference type="Proteomes" id="UP000180280"/>
    </source>
</evidence>
<dbReference type="RefSeq" id="WP_071113667.1">
    <property type="nucleotide sequence ID" value="NZ_MKCS01000001.1"/>
</dbReference>
<evidence type="ECO:0000313" key="4">
    <source>
        <dbReference type="EMBL" id="OHX13035.1"/>
    </source>
</evidence>
<dbReference type="AlphaFoldDB" id="A0A1S1X0V1"/>
<comment type="caution">
    <text evidence="4">The sequence shown here is derived from an EMBL/GenBank/DDBJ whole genome shotgun (WGS) entry which is preliminary data.</text>
</comment>
<sequence>MSDYRIRHLEAADAAALSELMRDDSVYGNTLQLPHLSQQSLERNIHHLLRPGRWQLICESASGEVLGHAGLWRLDEPRLGHIAGLGIIVGRNWQGRGVGSALMAALMDLADNWLGLARIELTVYADNLQAQALYRKFGFVEEVRMKAHSLRNGVYEDSVLMGRLRPGGLAGN</sequence>
<proteinExistence type="predicted"/>
<dbReference type="PANTHER" id="PTHR43877">
    <property type="entry name" value="AMINOALKYLPHOSPHONATE N-ACETYLTRANSFERASE-RELATED-RELATED"/>
    <property type="match status" value="1"/>
</dbReference>
<dbReference type="Pfam" id="PF00583">
    <property type="entry name" value="Acetyltransf_1"/>
    <property type="match status" value="1"/>
</dbReference>
<dbReference type="EMBL" id="MKCS01000001">
    <property type="protein sequence ID" value="OHX13035.1"/>
    <property type="molecule type" value="Genomic_DNA"/>
</dbReference>
<evidence type="ECO:0000256" key="1">
    <source>
        <dbReference type="ARBA" id="ARBA00022679"/>
    </source>
</evidence>
<dbReference type="InterPro" id="IPR016181">
    <property type="entry name" value="Acyl_CoA_acyltransferase"/>
</dbReference>
<evidence type="ECO:0000313" key="6">
    <source>
        <dbReference type="Proteomes" id="UP000180088"/>
    </source>
</evidence>
<keyword evidence="1" id="KW-0808">Transferase</keyword>
<keyword evidence="2" id="KW-0012">Acyltransferase</keyword>
<gene>
    <name evidence="5" type="ORF">BI344_09280</name>
    <name evidence="4" type="ORF">BI347_05540</name>
</gene>
<evidence type="ECO:0000256" key="2">
    <source>
        <dbReference type="ARBA" id="ARBA00023315"/>
    </source>
</evidence>
<protein>
    <recommendedName>
        <fullName evidence="3">N-acetyltransferase domain-containing protein</fullName>
    </recommendedName>
</protein>
<dbReference type="InterPro" id="IPR050832">
    <property type="entry name" value="Bact_Acetyltransf"/>
</dbReference>
<dbReference type="Proteomes" id="UP000180280">
    <property type="component" value="Unassembled WGS sequence"/>
</dbReference>
<organism evidence="4 6">
    <name type="scientific">Chromobacterium sphagni</name>
    <dbReference type="NCBI Taxonomy" id="1903179"/>
    <lineage>
        <taxon>Bacteria</taxon>
        <taxon>Pseudomonadati</taxon>
        <taxon>Pseudomonadota</taxon>
        <taxon>Betaproteobacteria</taxon>
        <taxon>Neisseriales</taxon>
        <taxon>Chromobacteriaceae</taxon>
        <taxon>Chromobacterium</taxon>
    </lineage>
</organism>
<dbReference type="Gene3D" id="3.40.630.30">
    <property type="match status" value="1"/>
</dbReference>
<name>A0A1S1X0V1_9NEIS</name>
<keyword evidence="7" id="KW-1185">Reference proteome</keyword>
<dbReference type="SUPFAM" id="SSF55729">
    <property type="entry name" value="Acyl-CoA N-acyltransferases (Nat)"/>
    <property type="match status" value="1"/>
</dbReference>
<dbReference type="EMBL" id="MKCT01000039">
    <property type="protein sequence ID" value="OHX19305.1"/>
    <property type="molecule type" value="Genomic_DNA"/>
</dbReference>
<evidence type="ECO:0000313" key="5">
    <source>
        <dbReference type="EMBL" id="OHX19305.1"/>
    </source>
</evidence>
<accession>A0A1S1X0V1</accession>
<dbReference type="InterPro" id="IPR000182">
    <property type="entry name" value="GNAT_dom"/>
</dbReference>
<dbReference type="GO" id="GO:0016747">
    <property type="term" value="F:acyltransferase activity, transferring groups other than amino-acyl groups"/>
    <property type="evidence" value="ECO:0007669"/>
    <property type="project" value="InterPro"/>
</dbReference>
<reference evidence="6 7" key="1">
    <citation type="submission" date="2016-09" db="EMBL/GenBank/DDBJ databases">
        <title>Chromobacterium muskegensis sp. nov., an insecticidal bacterium isolated from Sphagnum bogs.</title>
        <authorList>
            <person name="Sparks M.E."/>
            <person name="Blackburn M.B."/>
            <person name="Gundersen-Rindal D.E."/>
            <person name="Mitchell A."/>
            <person name="Farrar R."/>
            <person name="Kuhar D."/>
        </authorList>
    </citation>
    <scope>NUCLEOTIDE SEQUENCE [LARGE SCALE GENOMIC DNA]</scope>
    <source>
        <strain evidence="5 7">14B-1</strain>
        <strain evidence="4 6">37-2</strain>
    </source>
</reference>
<dbReference type="OrthoDB" id="9799092at2"/>
<dbReference type="Proteomes" id="UP000180088">
    <property type="component" value="Unassembled WGS sequence"/>
</dbReference>
<dbReference type="STRING" id="1903179.BI347_05540"/>
<feature type="domain" description="N-acetyltransferase" evidence="3">
    <location>
        <begin position="4"/>
        <end position="166"/>
    </location>
</feature>
<evidence type="ECO:0000259" key="3">
    <source>
        <dbReference type="PROSITE" id="PS51186"/>
    </source>
</evidence>
<dbReference type="CDD" id="cd04301">
    <property type="entry name" value="NAT_SF"/>
    <property type="match status" value="1"/>
</dbReference>
<dbReference type="PROSITE" id="PS51186">
    <property type="entry name" value="GNAT"/>
    <property type="match status" value="1"/>
</dbReference>